<organism evidence="1 2">
    <name type="scientific">Candidatus Blautia faecigallinarum</name>
    <dbReference type="NCBI Taxonomy" id="2838488"/>
    <lineage>
        <taxon>Bacteria</taxon>
        <taxon>Bacillati</taxon>
        <taxon>Bacillota</taxon>
        <taxon>Clostridia</taxon>
        <taxon>Lachnospirales</taxon>
        <taxon>Lachnospiraceae</taxon>
        <taxon>Blautia</taxon>
    </lineage>
</organism>
<gene>
    <name evidence="1" type="ORF">IAA21_11175</name>
</gene>
<comment type="caution">
    <text evidence="1">The sequence shown here is derived from an EMBL/GenBank/DDBJ whole genome shotgun (WGS) entry which is preliminary data.</text>
</comment>
<keyword evidence="1" id="KW-0121">Carboxypeptidase</keyword>
<keyword evidence="1" id="KW-0378">Hydrolase</keyword>
<dbReference type="GO" id="GO:0004180">
    <property type="term" value="F:carboxypeptidase activity"/>
    <property type="evidence" value="ECO:0007669"/>
    <property type="project" value="UniProtKB-KW"/>
</dbReference>
<proteinExistence type="predicted"/>
<dbReference type="Gene3D" id="2.60.40.1120">
    <property type="entry name" value="Carboxypeptidase-like, regulatory domain"/>
    <property type="match status" value="1"/>
</dbReference>
<name>A0A9D2IU90_9FIRM</name>
<evidence type="ECO:0000313" key="1">
    <source>
        <dbReference type="EMBL" id="HIZ23339.1"/>
    </source>
</evidence>
<accession>A0A9D2IU90</accession>
<protein>
    <submittedName>
        <fullName evidence="1">Carboxypeptidase-like regulatory domain-containing protein</fullName>
    </submittedName>
</protein>
<keyword evidence="1" id="KW-0645">Protease</keyword>
<sequence>MYRHGYLKAQQEDMEKGTLSVSVTSDTGEPVENALVRISYTGEPGRVIEEVRTDSSGNTPGLELDAPPLSYSMEPSEQQPYAEYTVNVEADGFEPEEIAGTEILPRTFSRQGAILRLKRGDNKEFERIVIPPHTLFYEYPPKIQEAEVKPVNESGEIVLSRVVIPEYIVVHDGPVADDQAKDYYVRYKDYIKNVACSEIYATWPADTIRANVLAIMSFTLNRVYTEW</sequence>
<reference evidence="1" key="2">
    <citation type="submission" date="2021-04" db="EMBL/GenBank/DDBJ databases">
        <authorList>
            <person name="Gilroy R."/>
        </authorList>
    </citation>
    <scope>NUCLEOTIDE SEQUENCE</scope>
    <source>
        <strain evidence="1">14324</strain>
    </source>
</reference>
<evidence type="ECO:0000313" key="2">
    <source>
        <dbReference type="Proteomes" id="UP000824041"/>
    </source>
</evidence>
<dbReference type="EMBL" id="DXBU01000148">
    <property type="protein sequence ID" value="HIZ23339.1"/>
    <property type="molecule type" value="Genomic_DNA"/>
</dbReference>
<dbReference type="Proteomes" id="UP000824041">
    <property type="component" value="Unassembled WGS sequence"/>
</dbReference>
<reference evidence="1" key="1">
    <citation type="journal article" date="2021" name="PeerJ">
        <title>Extensive microbial diversity within the chicken gut microbiome revealed by metagenomics and culture.</title>
        <authorList>
            <person name="Gilroy R."/>
            <person name="Ravi A."/>
            <person name="Getino M."/>
            <person name="Pursley I."/>
            <person name="Horton D.L."/>
            <person name="Alikhan N.F."/>
            <person name="Baker D."/>
            <person name="Gharbi K."/>
            <person name="Hall N."/>
            <person name="Watson M."/>
            <person name="Adriaenssens E.M."/>
            <person name="Foster-Nyarko E."/>
            <person name="Jarju S."/>
            <person name="Secka A."/>
            <person name="Antonio M."/>
            <person name="Oren A."/>
            <person name="Chaudhuri R.R."/>
            <person name="La Ragione R."/>
            <person name="Hildebrand F."/>
            <person name="Pallen M.J."/>
        </authorList>
    </citation>
    <scope>NUCLEOTIDE SEQUENCE</scope>
    <source>
        <strain evidence="1">14324</strain>
    </source>
</reference>
<dbReference type="AlphaFoldDB" id="A0A9D2IU90"/>